<dbReference type="InterPro" id="IPR036028">
    <property type="entry name" value="SH3-like_dom_sf"/>
</dbReference>
<dbReference type="Pfam" id="PF07653">
    <property type="entry name" value="SH3_2"/>
    <property type="match status" value="1"/>
</dbReference>
<dbReference type="RefSeq" id="WP_133222254.1">
    <property type="nucleotide sequence ID" value="NZ_NRSG01000051.1"/>
</dbReference>
<sequence>MLYVFPAGTRAVAVRAYRRPYDDPIAVAAGDAVQPDPLRSPGTDLLGWIWCRAADGREGWVPEAWLEPRDGQLRLRRAFSALELGMEPGEVVELRFSESGFVFCRKADGTEGWVPDAVLALHPAAARG</sequence>
<keyword evidence="4" id="KW-1185">Reference proteome</keyword>
<keyword evidence="1" id="KW-0728">SH3 domain</keyword>
<reference evidence="3 4" key="1">
    <citation type="journal article" date="2020" name="Microorganisms">
        <title>Osmotic Adaptation and Compatible Solute Biosynthesis of Phototrophic Bacteria as Revealed from Genome Analyses.</title>
        <authorList>
            <person name="Imhoff J.F."/>
            <person name="Rahn T."/>
            <person name="Kunzel S."/>
            <person name="Keller A."/>
            <person name="Neulinger S.C."/>
        </authorList>
    </citation>
    <scope>NUCLEOTIDE SEQUENCE [LARGE SCALE GENOMIC DNA]</scope>
    <source>
        <strain evidence="3 4">DSM 15382</strain>
    </source>
</reference>
<organism evidence="3 4">
    <name type="scientific">Paracraurococcus ruber</name>
    <dbReference type="NCBI Taxonomy" id="77675"/>
    <lineage>
        <taxon>Bacteria</taxon>
        <taxon>Pseudomonadati</taxon>
        <taxon>Pseudomonadota</taxon>
        <taxon>Alphaproteobacteria</taxon>
        <taxon>Acetobacterales</taxon>
        <taxon>Roseomonadaceae</taxon>
        <taxon>Paracraurococcus</taxon>
    </lineage>
</organism>
<protein>
    <recommendedName>
        <fullName evidence="2">SH3 domain-containing protein</fullName>
    </recommendedName>
</protein>
<accession>A0ABS1CWL6</accession>
<evidence type="ECO:0000259" key="2">
    <source>
        <dbReference type="Pfam" id="PF07653"/>
    </source>
</evidence>
<evidence type="ECO:0000256" key="1">
    <source>
        <dbReference type="ARBA" id="ARBA00022443"/>
    </source>
</evidence>
<gene>
    <name evidence="3" type="ORF">CKO45_09330</name>
</gene>
<feature type="domain" description="SH3" evidence="2">
    <location>
        <begin position="11"/>
        <end position="68"/>
    </location>
</feature>
<dbReference type="SUPFAM" id="SSF50044">
    <property type="entry name" value="SH3-domain"/>
    <property type="match status" value="2"/>
</dbReference>
<name>A0ABS1CWL6_9PROT</name>
<dbReference type="EMBL" id="NRSG01000051">
    <property type="protein sequence ID" value="MBK1658432.1"/>
    <property type="molecule type" value="Genomic_DNA"/>
</dbReference>
<evidence type="ECO:0000313" key="3">
    <source>
        <dbReference type="EMBL" id="MBK1658432.1"/>
    </source>
</evidence>
<dbReference type="InterPro" id="IPR001452">
    <property type="entry name" value="SH3_domain"/>
</dbReference>
<comment type="caution">
    <text evidence="3">The sequence shown here is derived from an EMBL/GenBank/DDBJ whole genome shotgun (WGS) entry which is preliminary data.</text>
</comment>
<dbReference type="Proteomes" id="UP000697995">
    <property type="component" value="Unassembled WGS sequence"/>
</dbReference>
<evidence type="ECO:0000313" key="4">
    <source>
        <dbReference type="Proteomes" id="UP000697995"/>
    </source>
</evidence>
<proteinExistence type="predicted"/>